<dbReference type="Proteomes" id="UP000183053">
    <property type="component" value="Unassembled WGS sequence"/>
</dbReference>
<dbReference type="EMBL" id="FNLF01000002">
    <property type="protein sequence ID" value="SDQ68510.1"/>
    <property type="molecule type" value="Genomic_DNA"/>
</dbReference>
<dbReference type="AlphaFoldDB" id="A0A1H1CWI7"/>
<evidence type="ECO:0000313" key="2">
    <source>
        <dbReference type="EMBL" id="SDQ68510.1"/>
    </source>
</evidence>
<proteinExistence type="predicted"/>
<gene>
    <name evidence="2" type="ORF">SAMN04489765_1412</name>
</gene>
<dbReference type="GO" id="GO:0051920">
    <property type="term" value="F:peroxiredoxin activity"/>
    <property type="evidence" value="ECO:0007669"/>
    <property type="project" value="InterPro"/>
</dbReference>
<keyword evidence="3" id="KW-1185">Reference proteome</keyword>
<organism evidence="2 3">
    <name type="scientific">Tsukamurella pulmonis</name>
    <dbReference type="NCBI Taxonomy" id="47312"/>
    <lineage>
        <taxon>Bacteria</taxon>
        <taxon>Bacillati</taxon>
        <taxon>Actinomycetota</taxon>
        <taxon>Actinomycetes</taxon>
        <taxon>Mycobacteriales</taxon>
        <taxon>Tsukamurellaceae</taxon>
        <taxon>Tsukamurella</taxon>
    </lineage>
</organism>
<dbReference type="InterPro" id="IPR004675">
    <property type="entry name" value="AhpD_core"/>
</dbReference>
<dbReference type="InterPro" id="IPR003779">
    <property type="entry name" value="CMD-like"/>
</dbReference>
<dbReference type="SUPFAM" id="SSF69118">
    <property type="entry name" value="AhpD-like"/>
    <property type="match status" value="1"/>
</dbReference>
<dbReference type="RefSeq" id="WP_068532579.1">
    <property type="nucleotide sequence ID" value="NZ_AP025457.1"/>
</dbReference>
<reference evidence="3" key="1">
    <citation type="submission" date="2016-10" db="EMBL/GenBank/DDBJ databases">
        <authorList>
            <person name="Varghese N."/>
            <person name="Submissions S."/>
        </authorList>
    </citation>
    <scope>NUCLEOTIDE SEQUENCE [LARGE SCALE GENOMIC DNA]</scope>
    <source>
        <strain evidence="3">DSM 44142</strain>
    </source>
</reference>
<dbReference type="PANTHER" id="PTHR35446:SF2">
    <property type="entry name" value="CARBOXYMUCONOLACTONE DECARBOXYLASE-LIKE DOMAIN-CONTAINING PROTEIN"/>
    <property type="match status" value="1"/>
</dbReference>
<dbReference type="STRING" id="47312.SAMN04489765_1412"/>
<dbReference type="InterPro" id="IPR029032">
    <property type="entry name" value="AhpD-like"/>
</dbReference>
<accession>A0A1H1CWI7</accession>
<evidence type="ECO:0000313" key="3">
    <source>
        <dbReference type="Proteomes" id="UP000183053"/>
    </source>
</evidence>
<name>A0A1H1CWI7_9ACTN</name>
<keyword evidence="2" id="KW-0560">Oxidoreductase</keyword>
<dbReference type="OrthoDB" id="9801997at2"/>
<dbReference type="Pfam" id="PF02627">
    <property type="entry name" value="CMD"/>
    <property type="match status" value="1"/>
</dbReference>
<keyword evidence="2" id="KW-0575">Peroxidase</keyword>
<dbReference type="Gene3D" id="1.20.1290.10">
    <property type="entry name" value="AhpD-like"/>
    <property type="match status" value="1"/>
</dbReference>
<evidence type="ECO:0000259" key="1">
    <source>
        <dbReference type="Pfam" id="PF02627"/>
    </source>
</evidence>
<dbReference type="NCBIfam" id="TIGR00778">
    <property type="entry name" value="ahpD_dom"/>
    <property type="match status" value="1"/>
</dbReference>
<feature type="domain" description="Carboxymuconolactone decarboxylase-like" evidence="1">
    <location>
        <begin position="26"/>
        <end position="98"/>
    </location>
</feature>
<sequence>MSEIAYKNTRFDPEGHPFNEAAKPLAEAVGYTAELSVEPKLAELLRLRVSQVNGCAFCNILHGQSARDNQIPQAKIDGLTSYANSDLFTEAEKTALRYCDALTVPNTDDFDRFHQAMTEHFTIEQIKDVAAAVINMHLWTRWKLAQGQTPYYTDAPS</sequence>
<dbReference type="PANTHER" id="PTHR35446">
    <property type="entry name" value="SI:CH211-175M2.5"/>
    <property type="match status" value="1"/>
</dbReference>
<protein>
    <submittedName>
        <fullName evidence="2">Alkylhydroperoxidase AhpD family core domain-containing protein</fullName>
    </submittedName>
</protein>